<evidence type="ECO:0000313" key="2">
    <source>
        <dbReference type="Proteomes" id="UP001431783"/>
    </source>
</evidence>
<reference evidence="1 2" key="1">
    <citation type="submission" date="2023-03" db="EMBL/GenBank/DDBJ databases">
        <title>Genome insight into feeding habits of ladybird beetles.</title>
        <authorList>
            <person name="Li H.-S."/>
            <person name="Huang Y.-H."/>
            <person name="Pang H."/>
        </authorList>
    </citation>
    <scope>NUCLEOTIDE SEQUENCE [LARGE SCALE GENOMIC DNA]</scope>
    <source>
        <strain evidence="1">SYSU_2023b</strain>
        <tissue evidence="1">Whole body</tissue>
    </source>
</reference>
<sequence length="1160" mass="137229">MTAVVSDFLNRFNHLEGITIGDRKKSLALLLRDYDSLNEDVSALDHILQNIKATSYLQQKFVVNILIYFRRYTDLFRVFTEENEVLMKPIWKQVWFFEKLLHENNSDFIVDHLFEHLSYVTRLRFLRNINRFIKDEVKIEKLYDSILHKYGVICANELLTGCSLKKILEILKEHKTRLSNKQIIFLHKYKKNSLIELIQSEYFGQLFDFYDVNSKALTIIAGSDFELFFNIFKSNRCSNIGKHLTKRLLNVEKQYVLSKPADLYHILHKRTLVKNLRSDFKQFFWDTWPCSFKNFSLYACSALMRFYPKSKHLELIQEGLQKVYGESISNHPDLIDDKFLKYNENVEVRESLLEIKMKHCKDEYTLPQYYSIEKSIPILKKKINAADGVSKRENLIKALVYTCKVNNDPDALLEVQKYFSFRHRNDDQSIKSSFLHEIKKCFDMTKLSENHWQLIFEVIEWGKTKNENLCENGKIYVMYIKFLYKNNKPLDAISNVLLTRITDINDNGNIWGLLKDLPKLEYFILLNFINHFSTLPLNDDAKSKLAFELFEAMIDWNKRHPEDHINFWEYSFIKEAIKTKLKKPSYRFSSYLNDLIQGKIICDDEGFFKEIESLLWENFSTNFSTNIVEYYLRKKPLNILEHFSSFICVILEKYSCDSLCIWRLLKHYEHISLPQKTVEYIIQNKSDYISCVCGMPLATLMQSDDYIKMIPNINTKIDIENHEECSQYRAANSLLPFTKYLNSNSVLPVVVEFCQGDLLHTCLPPLYYYFFHTAEKHLLEHLKTLSNRSVSVRKHAVKLACSVMPVEIIYNLIKQMMDIEKNNSVIEHLFHKTFKYFLKQPSDQFWHLIQLQLKSLDIQESNTFKDACTIKRIPKKYEMMYLKFIWELLDEIQEQGHDVTDLKEKLIASLNPDIIGSLEYSFCSDIIKKKFLRFGSKSEKLINTFVLNCMKYGKQKQQICEDIFAVMSEFKVNYILHPEFNISLKSYSYISSFIRSLYSDFVDEDNLDHDLIVLFHTHWMKVFTPRENINDYILLLLLLELKPIKDSNSYVVKIAELFNELIKEYGIVGIIDCFTEALSYKLPDYLSDSYEEKKYQLAFKLVDLQNNISTNLLAINLLPEEIPENDNCKTVFFNILEKLGRLEDNVMKINLDLFIRSLSH</sequence>
<proteinExistence type="predicted"/>
<gene>
    <name evidence="1" type="ORF">WA026_009610</name>
</gene>
<dbReference type="AlphaFoldDB" id="A0AAW1U6P5"/>
<name>A0AAW1U6P5_9CUCU</name>
<dbReference type="Proteomes" id="UP001431783">
    <property type="component" value="Unassembled WGS sequence"/>
</dbReference>
<comment type="caution">
    <text evidence="1">The sequence shown here is derived from an EMBL/GenBank/DDBJ whole genome shotgun (WGS) entry which is preliminary data.</text>
</comment>
<accession>A0AAW1U6P5</accession>
<organism evidence="1 2">
    <name type="scientific">Henosepilachna vigintioctopunctata</name>
    <dbReference type="NCBI Taxonomy" id="420089"/>
    <lineage>
        <taxon>Eukaryota</taxon>
        <taxon>Metazoa</taxon>
        <taxon>Ecdysozoa</taxon>
        <taxon>Arthropoda</taxon>
        <taxon>Hexapoda</taxon>
        <taxon>Insecta</taxon>
        <taxon>Pterygota</taxon>
        <taxon>Neoptera</taxon>
        <taxon>Endopterygota</taxon>
        <taxon>Coleoptera</taxon>
        <taxon>Polyphaga</taxon>
        <taxon>Cucujiformia</taxon>
        <taxon>Coccinelloidea</taxon>
        <taxon>Coccinellidae</taxon>
        <taxon>Epilachninae</taxon>
        <taxon>Epilachnini</taxon>
        <taxon>Henosepilachna</taxon>
    </lineage>
</organism>
<evidence type="ECO:0000313" key="1">
    <source>
        <dbReference type="EMBL" id="KAK9875825.1"/>
    </source>
</evidence>
<dbReference type="EMBL" id="JARQZJ010000034">
    <property type="protein sequence ID" value="KAK9875825.1"/>
    <property type="molecule type" value="Genomic_DNA"/>
</dbReference>
<protein>
    <submittedName>
        <fullName evidence="1">Uncharacterized protein</fullName>
    </submittedName>
</protein>
<keyword evidence="2" id="KW-1185">Reference proteome</keyword>